<reference evidence="2" key="1">
    <citation type="journal article" date="2022" name="bioRxiv">
        <title>Sequencing and chromosome-scale assembly of the giantPleurodeles waltlgenome.</title>
        <authorList>
            <person name="Brown T."/>
            <person name="Elewa A."/>
            <person name="Iarovenko S."/>
            <person name="Subramanian E."/>
            <person name="Araus A.J."/>
            <person name="Petzold A."/>
            <person name="Susuki M."/>
            <person name="Suzuki K.-i.T."/>
            <person name="Hayashi T."/>
            <person name="Toyoda A."/>
            <person name="Oliveira C."/>
            <person name="Osipova E."/>
            <person name="Leigh N.D."/>
            <person name="Simon A."/>
            <person name="Yun M.H."/>
        </authorList>
    </citation>
    <scope>NUCLEOTIDE SEQUENCE</scope>
    <source>
        <strain evidence="2">20211129_DDA</strain>
        <tissue evidence="2">Liver</tissue>
    </source>
</reference>
<accession>A0AAV7MY70</accession>
<dbReference type="EMBL" id="JANPWB010000013">
    <property type="protein sequence ID" value="KAJ1108142.1"/>
    <property type="molecule type" value="Genomic_DNA"/>
</dbReference>
<feature type="region of interest" description="Disordered" evidence="1">
    <location>
        <begin position="34"/>
        <end position="61"/>
    </location>
</feature>
<evidence type="ECO:0000313" key="3">
    <source>
        <dbReference type="Proteomes" id="UP001066276"/>
    </source>
</evidence>
<protein>
    <submittedName>
        <fullName evidence="2">Uncharacterized protein</fullName>
    </submittedName>
</protein>
<sequence length="83" mass="8893">MRSDPDSLQPPRARSPAARFCTASPPFLGSCGLDTGGAVGAGRRQEHTRRSRTPPPPARLSLISAPDLRCRAEALATAPEDWR</sequence>
<evidence type="ECO:0000256" key="1">
    <source>
        <dbReference type="SAM" id="MobiDB-lite"/>
    </source>
</evidence>
<dbReference type="PROSITE" id="PS51257">
    <property type="entry name" value="PROKAR_LIPOPROTEIN"/>
    <property type="match status" value="1"/>
</dbReference>
<comment type="caution">
    <text evidence="2">The sequence shown here is derived from an EMBL/GenBank/DDBJ whole genome shotgun (WGS) entry which is preliminary data.</text>
</comment>
<feature type="region of interest" description="Disordered" evidence="1">
    <location>
        <begin position="1"/>
        <end position="20"/>
    </location>
</feature>
<name>A0AAV7MY70_PLEWA</name>
<dbReference type="Proteomes" id="UP001066276">
    <property type="component" value="Chromosome 9"/>
</dbReference>
<dbReference type="AlphaFoldDB" id="A0AAV7MY70"/>
<gene>
    <name evidence="2" type="ORF">NDU88_005524</name>
</gene>
<organism evidence="2 3">
    <name type="scientific">Pleurodeles waltl</name>
    <name type="common">Iberian ribbed newt</name>
    <dbReference type="NCBI Taxonomy" id="8319"/>
    <lineage>
        <taxon>Eukaryota</taxon>
        <taxon>Metazoa</taxon>
        <taxon>Chordata</taxon>
        <taxon>Craniata</taxon>
        <taxon>Vertebrata</taxon>
        <taxon>Euteleostomi</taxon>
        <taxon>Amphibia</taxon>
        <taxon>Batrachia</taxon>
        <taxon>Caudata</taxon>
        <taxon>Salamandroidea</taxon>
        <taxon>Salamandridae</taxon>
        <taxon>Pleurodelinae</taxon>
        <taxon>Pleurodeles</taxon>
    </lineage>
</organism>
<proteinExistence type="predicted"/>
<keyword evidence="3" id="KW-1185">Reference proteome</keyword>
<evidence type="ECO:0000313" key="2">
    <source>
        <dbReference type="EMBL" id="KAJ1108142.1"/>
    </source>
</evidence>